<reference evidence="2" key="1">
    <citation type="journal article" date="2013" name="Stand. Genomic Sci.">
        <title>Complete genome sequence of Coriobacterium glomerans type strain (PW2(T)) from the midgut of Pyrrhocoris apterus L. (red soldier bug).</title>
        <authorList>
            <person name="Stackebrandt E."/>
            <person name="Zeytun A."/>
            <person name="Lapidus A."/>
            <person name="Nolan M."/>
            <person name="Lucas S."/>
            <person name="Hammon N."/>
            <person name="Deshpande S."/>
            <person name="Cheng J.F."/>
            <person name="Tapia R."/>
            <person name="Goodwin L.A."/>
            <person name="Pitluck S."/>
            <person name="Liolios K."/>
            <person name="Pagani I."/>
            <person name="Ivanova N."/>
            <person name="Mavromatis K."/>
            <person name="Mikhailova N."/>
            <person name="Huntemann M."/>
            <person name="Pati A."/>
            <person name="Chen A."/>
            <person name="Palaniappan K."/>
            <person name="Chang Y.J."/>
            <person name="Land M."/>
            <person name="Hauser L."/>
            <person name="Rohde M."/>
            <person name="Pukall R."/>
            <person name="Goker M."/>
            <person name="Detter J.C."/>
            <person name="Woyke T."/>
            <person name="Bristow J."/>
            <person name="Eisen J.A."/>
            <person name="Markowitz V."/>
            <person name="Hugenholtz P."/>
            <person name="Kyrpides N.C."/>
            <person name="Klenk H.P."/>
        </authorList>
    </citation>
    <scope>NUCLEOTIDE SEQUENCE</scope>
    <source>
        <strain evidence="2">ATCC 49209 / DSM 20642 / JCM 10262 / PW2</strain>
    </source>
</reference>
<keyword evidence="2" id="KW-1185">Reference proteome</keyword>
<dbReference type="AlphaFoldDB" id="F2N945"/>
<dbReference type="GO" id="GO:0003700">
    <property type="term" value="F:DNA-binding transcription factor activity"/>
    <property type="evidence" value="ECO:0007669"/>
    <property type="project" value="TreeGrafter"/>
</dbReference>
<dbReference type="NCBIfam" id="TIGR00738">
    <property type="entry name" value="rrf2_super"/>
    <property type="match status" value="1"/>
</dbReference>
<dbReference type="InterPro" id="IPR036390">
    <property type="entry name" value="WH_DNA-bd_sf"/>
</dbReference>
<organism evidence="1 2">
    <name type="scientific">Coriobacterium glomerans (strain ATCC 49209 / DSM 20642 / JCM 10262 / PW2)</name>
    <dbReference type="NCBI Taxonomy" id="700015"/>
    <lineage>
        <taxon>Bacteria</taxon>
        <taxon>Bacillati</taxon>
        <taxon>Actinomycetota</taxon>
        <taxon>Coriobacteriia</taxon>
        <taxon>Coriobacteriales</taxon>
        <taxon>Coriobacteriaceae</taxon>
        <taxon>Coriobacterium</taxon>
    </lineage>
</organism>
<dbReference type="InterPro" id="IPR036388">
    <property type="entry name" value="WH-like_DNA-bd_sf"/>
</dbReference>
<dbReference type="EMBL" id="CP002628">
    <property type="protein sequence ID" value="AEB07721.1"/>
    <property type="molecule type" value="Genomic_DNA"/>
</dbReference>
<dbReference type="RefSeq" id="WP_013709463.1">
    <property type="nucleotide sequence ID" value="NC_015389.1"/>
</dbReference>
<proteinExistence type="predicted"/>
<dbReference type="InterPro" id="IPR000944">
    <property type="entry name" value="Tscrpt_reg_Rrf2"/>
</dbReference>
<dbReference type="PROSITE" id="PS51197">
    <property type="entry name" value="HTH_RRF2_2"/>
    <property type="match status" value="1"/>
</dbReference>
<dbReference type="Gene3D" id="1.10.10.10">
    <property type="entry name" value="Winged helix-like DNA-binding domain superfamily/Winged helix DNA-binding domain"/>
    <property type="match status" value="1"/>
</dbReference>
<gene>
    <name evidence="1" type="ordered locus">Corgl_1622</name>
</gene>
<dbReference type="KEGG" id="cgo:Corgl_1622"/>
<dbReference type="PANTHER" id="PTHR33221:SF2">
    <property type="entry name" value="TRANSCRIPTIONAL REGULATOR"/>
    <property type="match status" value="1"/>
</dbReference>
<evidence type="ECO:0000313" key="1">
    <source>
        <dbReference type="EMBL" id="AEB07721.1"/>
    </source>
</evidence>
<dbReference type="HOGENOM" id="CLU_107144_1_3_11"/>
<dbReference type="Proteomes" id="UP000006851">
    <property type="component" value="Chromosome"/>
</dbReference>
<dbReference type="STRING" id="700015.Corgl_1622"/>
<name>F2N945_CORGP</name>
<protein>
    <submittedName>
        <fullName evidence="1">Transcriptional regulator, BadM/Rrf2 family</fullName>
    </submittedName>
</protein>
<dbReference type="Pfam" id="PF02082">
    <property type="entry name" value="Rrf2"/>
    <property type="match status" value="1"/>
</dbReference>
<accession>F2N945</accession>
<dbReference type="eggNOG" id="COG1959">
    <property type="taxonomic scope" value="Bacteria"/>
</dbReference>
<dbReference type="GO" id="GO:0005829">
    <property type="term" value="C:cytosol"/>
    <property type="evidence" value="ECO:0007669"/>
    <property type="project" value="TreeGrafter"/>
</dbReference>
<dbReference type="PANTHER" id="PTHR33221">
    <property type="entry name" value="WINGED HELIX-TURN-HELIX TRANSCRIPTIONAL REGULATOR, RRF2 FAMILY"/>
    <property type="match status" value="1"/>
</dbReference>
<dbReference type="OrthoDB" id="9808360at2"/>
<evidence type="ECO:0000313" key="2">
    <source>
        <dbReference type="Proteomes" id="UP000006851"/>
    </source>
</evidence>
<sequence length="162" mass="18208">MDISRKTDYAFRILAMLVGSKGSLLSVRTAAEEMDVPYSFARSIQHELTKVGFIESLRGVRGGMRLKIDPASITVNDIIEAMQGPLVVNKCLKDGKPCPRRESCCYHPIWIGAKALLRDYLSSVTLEEAVNCKRNPCVNSKFTKRSEFPNYVSRENEYITGK</sequence>
<dbReference type="SUPFAM" id="SSF46785">
    <property type="entry name" value="Winged helix' DNA-binding domain"/>
    <property type="match status" value="1"/>
</dbReference>